<reference evidence="2" key="1">
    <citation type="submission" date="2020-02" db="EMBL/GenBank/DDBJ databases">
        <authorList>
            <person name="Meier V. D."/>
        </authorList>
    </citation>
    <scope>NUCLEOTIDE SEQUENCE</scope>
    <source>
        <strain evidence="2">AVDCRST_MAG43</strain>
    </source>
</reference>
<protein>
    <submittedName>
        <fullName evidence="2">Uncharacterized protein</fullName>
    </submittedName>
</protein>
<dbReference type="AlphaFoldDB" id="A0A6J4V1G6"/>
<evidence type="ECO:0000313" key="2">
    <source>
        <dbReference type="EMBL" id="CAA9564128.1"/>
    </source>
</evidence>
<dbReference type="EMBL" id="CADCWI010000110">
    <property type="protein sequence ID" value="CAA9564128.1"/>
    <property type="molecule type" value="Genomic_DNA"/>
</dbReference>
<feature type="transmembrane region" description="Helical" evidence="1">
    <location>
        <begin position="58"/>
        <end position="75"/>
    </location>
</feature>
<feature type="transmembrane region" description="Helical" evidence="1">
    <location>
        <begin position="143"/>
        <end position="163"/>
    </location>
</feature>
<proteinExistence type="predicted"/>
<keyword evidence="1" id="KW-1133">Transmembrane helix</keyword>
<keyword evidence="1" id="KW-0472">Membrane</keyword>
<evidence type="ECO:0000256" key="1">
    <source>
        <dbReference type="SAM" id="Phobius"/>
    </source>
</evidence>
<feature type="transmembrane region" description="Helical" evidence="1">
    <location>
        <begin position="81"/>
        <end position="98"/>
    </location>
</feature>
<sequence length="187" mass="19201">MGLERSGTALLVLATLVVAASILAGGDVGRALNAFGGIGWFLAAGMLVSAAVRSSRQYMTWAAVIGLTAVVAFVVRPSDLILAAVGFGSAGIVVGTLAQNRELLWVTLVPALYLPFHIGTAVLKATVRSLMGTEPGIRSDPPPTAAIVPIVMVVAALAGGYAAMSIKAHRSDPDEGRFSPTSPHRRA</sequence>
<feature type="transmembrane region" description="Helical" evidence="1">
    <location>
        <begin position="103"/>
        <end position="123"/>
    </location>
</feature>
<keyword evidence="1" id="KW-0812">Transmembrane</keyword>
<accession>A0A6J4V1G6</accession>
<feature type="transmembrane region" description="Helical" evidence="1">
    <location>
        <begin position="34"/>
        <end position="51"/>
    </location>
</feature>
<gene>
    <name evidence="2" type="ORF">AVDCRST_MAG43-2176</name>
</gene>
<name>A0A6J4V1G6_9BACT</name>
<organism evidence="2">
    <name type="scientific">uncultured Thermomicrobiales bacterium</name>
    <dbReference type="NCBI Taxonomy" id="1645740"/>
    <lineage>
        <taxon>Bacteria</taxon>
        <taxon>Pseudomonadati</taxon>
        <taxon>Thermomicrobiota</taxon>
        <taxon>Thermomicrobia</taxon>
        <taxon>Thermomicrobiales</taxon>
        <taxon>environmental samples</taxon>
    </lineage>
</organism>